<accession>A0ABU2YHU2</accession>
<dbReference type="InterPro" id="IPR001279">
    <property type="entry name" value="Metallo-B-lactamas"/>
</dbReference>
<dbReference type="PANTHER" id="PTHR42951:SF4">
    <property type="entry name" value="ACYL-COENZYME A THIOESTERASE MBLAC2"/>
    <property type="match status" value="1"/>
</dbReference>
<dbReference type="Gene3D" id="3.60.15.10">
    <property type="entry name" value="Ribonuclease Z/Hydroxyacylglutathione hydrolase-like"/>
    <property type="match status" value="1"/>
</dbReference>
<feature type="domain" description="Metallo-beta-lactamase" evidence="2">
    <location>
        <begin position="46"/>
        <end position="223"/>
    </location>
</feature>
<name>A0ABU2YHU2_9FLAO</name>
<organism evidence="3 4">
    <name type="scientific">Microcosmobacter mediterraneus</name>
    <dbReference type="NCBI Taxonomy" id="3075607"/>
    <lineage>
        <taxon>Bacteria</taxon>
        <taxon>Pseudomonadati</taxon>
        <taxon>Bacteroidota</taxon>
        <taxon>Flavobacteriia</taxon>
        <taxon>Flavobacteriales</taxon>
        <taxon>Flavobacteriaceae</taxon>
        <taxon>Microcosmobacter</taxon>
    </lineage>
</organism>
<comment type="similarity">
    <text evidence="1">Belongs to the metallo-beta-lactamase superfamily. Class-B beta-lactamase family.</text>
</comment>
<dbReference type="CDD" id="cd16282">
    <property type="entry name" value="metallo-hydrolase-like_MBL-fold"/>
    <property type="match status" value="1"/>
</dbReference>
<evidence type="ECO:0000313" key="3">
    <source>
        <dbReference type="EMBL" id="MDT0557716.1"/>
    </source>
</evidence>
<sequence>MKFLTTLFTITCINFSTFISAQGMNDVEIKSTKLTERIYVLEGAGGQIGVSVGEDGVFIIDDQFSPLSNKIITKLKELSDKPISIVVNTHFHGDHTGGNENMGKLGATIIAHENVRERLENTPKRDGTKNSKEALPVITYNDKMSIYINGEQVAIYHSKNAHTDGDSLLYFTESNVLHTGDTYFSGWYPYIDLKSGGSVNGYIDTVKRSLILIDDDTIIIPGHGPISNKKEYSAYLVMLETLKERILTKIKAGLSEDEIVNDSTLTSDFDDQGFSWRFITSEKIRRTFYQSLKGTL</sequence>
<keyword evidence="4" id="KW-1185">Reference proteome</keyword>
<dbReference type="InterPro" id="IPR036866">
    <property type="entry name" value="RibonucZ/Hydroxyglut_hydro"/>
</dbReference>
<dbReference type="SUPFAM" id="SSF56281">
    <property type="entry name" value="Metallo-hydrolase/oxidoreductase"/>
    <property type="match status" value="1"/>
</dbReference>
<proteinExistence type="inferred from homology"/>
<dbReference type="InterPro" id="IPR050855">
    <property type="entry name" value="NDM-1-like"/>
</dbReference>
<protein>
    <submittedName>
        <fullName evidence="3">MBL fold metallo-hydrolase</fullName>
    </submittedName>
</protein>
<reference evidence="3 4" key="1">
    <citation type="submission" date="2023-09" db="EMBL/GenBank/DDBJ databases">
        <authorList>
            <person name="Rey-Velasco X."/>
        </authorList>
    </citation>
    <scope>NUCLEOTIDE SEQUENCE [LARGE SCALE GENOMIC DNA]</scope>
    <source>
        <strain evidence="3 4">W332</strain>
    </source>
</reference>
<dbReference type="Proteomes" id="UP001259492">
    <property type="component" value="Unassembled WGS sequence"/>
</dbReference>
<dbReference type="PANTHER" id="PTHR42951">
    <property type="entry name" value="METALLO-BETA-LACTAMASE DOMAIN-CONTAINING"/>
    <property type="match status" value="1"/>
</dbReference>
<evidence type="ECO:0000256" key="1">
    <source>
        <dbReference type="ARBA" id="ARBA00005250"/>
    </source>
</evidence>
<evidence type="ECO:0000313" key="4">
    <source>
        <dbReference type="Proteomes" id="UP001259492"/>
    </source>
</evidence>
<dbReference type="RefSeq" id="WP_311426493.1">
    <property type="nucleotide sequence ID" value="NZ_JAVRIA010000002.1"/>
</dbReference>
<dbReference type="EMBL" id="JAVRIA010000002">
    <property type="protein sequence ID" value="MDT0557716.1"/>
    <property type="molecule type" value="Genomic_DNA"/>
</dbReference>
<evidence type="ECO:0000259" key="2">
    <source>
        <dbReference type="SMART" id="SM00849"/>
    </source>
</evidence>
<dbReference type="Pfam" id="PF00753">
    <property type="entry name" value="Lactamase_B"/>
    <property type="match status" value="1"/>
</dbReference>
<dbReference type="SMART" id="SM00849">
    <property type="entry name" value="Lactamase_B"/>
    <property type="match status" value="1"/>
</dbReference>
<comment type="caution">
    <text evidence="3">The sequence shown here is derived from an EMBL/GenBank/DDBJ whole genome shotgun (WGS) entry which is preliminary data.</text>
</comment>
<gene>
    <name evidence="3" type="ORF">RM697_03605</name>
</gene>